<evidence type="ECO:0000256" key="2">
    <source>
        <dbReference type="SAM" id="MobiDB-lite"/>
    </source>
</evidence>
<keyword evidence="4" id="KW-1185">Reference proteome</keyword>
<feature type="compositionally biased region" description="Basic residues" evidence="2">
    <location>
        <begin position="1"/>
        <end position="13"/>
    </location>
</feature>
<comment type="function">
    <text evidence="1">Transcription factor that specifically binds AT-rich DNA sequences related to the nuclear matrix attachment regions (MARs).</text>
</comment>
<comment type="domain">
    <text evidence="1">The PPC domain mediates interactions between AHL proteins.</text>
</comment>
<evidence type="ECO:0000256" key="1">
    <source>
        <dbReference type="RuleBase" id="RU367031"/>
    </source>
</evidence>
<reference evidence="3 4" key="1">
    <citation type="journal article" date="2020" name="bioRxiv">
        <title>Sequence and annotation of 42 cannabis genomes reveals extensive copy number variation in cannabinoid synthesis and pathogen resistance genes.</title>
        <authorList>
            <person name="Mckernan K.J."/>
            <person name="Helbert Y."/>
            <person name="Kane L.T."/>
            <person name="Ebling H."/>
            <person name="Zhang L."/>
            <person name="Liu B."/>
            <person name="Eaton Z."/>
            <person name="Mclaughlin S."/>
            <person name="Kingan S."/>
            <person name="Baybayan P."/>
            <person name="Concepcion G."/>
            <person name="Jordan M."/>
            <person name="Riva A."/>
            <person name="Barbazuk W."/>
            <person name="Harkins T."/>
        </authorList>
    </citation>
    <scope>NUCLEOTIDE SEQUENCE [LARGE SCALE GENOMIC DNA]</scope>
    <source>
        <strain evidence="4">cv. Jamaican Lion 4</strain>
        <tissue evidence="3">Leaf</tissue>
    </source>
</reference>
<dbReference type="PANTHER" id="PTHR31500">
    <property type="entry name" value="AT-HOOK MOTIF NUCLEAR-LOCALIZED PROTEIN 9"/>
    <property type="match status" value="1"/>
</dbReference>
<feature type="region of interest" description="Disordered" evidence="2">
    <location>
        <begin position="125"/>
        <end position="164"/>
    </location>
</feature>
<evidence type="ECO:0000313" key="3">
    <source>
        <dbReference type="EMBL" id="KAF4388643.1"/>
    </source>
</evidence>
<comment type="subcellular location">
    <subcellularLocation>
        <location evidence="1">Nucleus</location>
    </subcellularLocation>
</comment>
<keyword evidence="1" id="KW-0539">Nucleus</keyword>
<dbReference type="InterPro" id="IPR039605">
    <property type="entry name" value="AHL"/>
</dbReference>
<feature type="non-terminal residue" evidence="3">
    <location>
        <position position="1"/>
    </location>
</feature>
<feature type="compositionally biased region" description="Acidic residues" evidence="2">
    <location>
        <begin position="126"/>
        <end position="139"/>
    </location>
</feature>
<dbReference type="SUPFAM" id="SSF117856">
    <property type="entry name" value="AF0104/ALDC/Ptd012-like"/>
    <property type="match status" value="1"/>
</dbReference>
<organism evidence="3 4">
    <name type="scientific">Cannabis sativa</name>
    <name type="common">Hemp</name>
    <name type="synonym">Marijuana</name>
    <dbReference type="NCBI Taxonomy" id="3483"/>
    <lineage>
        <taxon>Eukaryota</taxon>
        <taxon>Viridiplantae</taxon>
        <taxon>Streptophyta</taxon>
        <taxon>Embryophyta</taxon>
        <taxon>Tracheophyta</taxon>
        <taxon>Spermatophyta</taxon>
        <taxon>Magnoliopsida</taxon>
        <taxon>eudicotyledons</taxon>
        <taxon>Gunneridae</taxon>
        <taxon>Pentapetalae</taxon>
        <taxon>rosids</taxon>
        <taxon>fabids</taxon>
        <taxon>Rosales</taxon>
        <taxon>Cannabaceae</taxon>
        <taxon>Cannabis</taxon>
    </lineage>
</organism>
<feature type="region of interest" description="Disordered" evidence="2">
    <location>
        <begin position="1"/>
        <end position="29"/>
    </location>
</feature>
<protein>
    <recommendedName>
        <fullName evidence="1">AT-hook motif nuclear-localized protein</fullName>
    </recommendedName>
</protein>
<dbReference type="Proteomes" id="UP000583929">
    <property type="component" value="Unassembled WGS sequence"/>
</dbReference>
<accession>A0A7J6H0E9</accession>
<proteinExistence type="predicted"/>
<sequence length="359" mass="41098">MAKKCKRKRSTKRKTQEPTSLVTQTTHHYSASKSLNPRVVTVNVGEDIVSEITRLASTCPSLTILAAYGVGLFQILSLTCSMEEGGEEASVNVSLSDSEFKVFGGVARVLLPADNPIQLIIIGDIDTSDDDDDDDDENGENSLTTVSALATPPNQARALESATPPTKHLNWKLNQHLQPHSDSDPDVHQYKHHTNIIKYQNTYFNNTNILKYQNTYFNNTNIVNYQNTYFSNTSIINDQNTYFNNTNILKAKHYLNSTNIINYQKTYFNNTNIIKYQNTYFNNTNVINYHSITGIKDQNHQDSRYYLNTTNLIIKVLNRYYNKYNNNSNSGINKTKLYNNNYTNIKDHHKVHNNYHQMI</sequence>
<evidence type="ECO:0000313" key="4">
    <source>
        <dbReference type="Proteomes" id="UP000583929"/>
    </source>
</evidence>
<feature type="compositionally biased region" description="Polar residues" evidence="2">
    <location>
        <begin position="17"/>
        <end position="29"/>
    </location>
</feature>
<feature type="compositionally biased region" description="Polar residues" evidence="2">
    <location>
        <begin position="140"/>
        <end position="154"/>
    </location>
</feature>
<name>A0A7J6H0E9_CANSA</name>
<comment type="caution">
    <text evidence="3">The sequence shown here is derived from an EMBL/GenBank/DDBJ whole genome shotgun (WGS) entry which is preliminary data.</text>
</comment>
<dbReference type="GO" id="GO:0003680">
    <property type="term" value="F:minor groove of adenine-thymine-rich DNA binding"/>
    <property type="evidence" value="ECO:0007669"/>
    <property type="project" value="UniProtKB-UniRule"/>
</dbReference>
<keyword evidence="1" id="KW-0238">DNA-binding</keyword>
<keyword evidence="1" id="KW-0804">Transcription</keyword>
<keyword evidence="1" id="KW-0805">Transcription regulation</keyword>
<dbReference type="PANTHER" id="PTHR31500:SF57">
    <property type="entry name" value="AT-HOOK MOTIF NUCLEAR-LOCALIZED PROTEIN 10"/>
    <property type="match status" value="1"/>
</dbReference>
<dbReference type="GO" id="GO:0005634">
    <property type="term" value="C:nucleus"/>
    <property type="evidence" value="ECO:0007669"/>
    <property type="project" value="UniProtKB-SubCell"/>
</dbReference>
<dbReference type="EMBL" id="JAATIQ010000072">
    <property type="protein sequence ID" value="KAF4388643.1"/>
    <property type="molecule type" value="Genomic_DNA"/>
</dbReference>
<gene>
    <name evidence="3" type="ORF">G4B88_018920</name>
</gene>
<dbReference type="AlphaFoldDB" id="A0A7J6H0E9"/>